<evidence type="ECO:0000259" key="8">
    <source>
        <dbReference type="Pfam" id="PF01052"/>
    </source>
</evidence>
<gene>
    <name evidence="9" type="ORF">HTY61_14920</name>
</gene>
<reference evidence="9 10" key="1">
    <citation type="submission" date="2020-06" db="EMBL/GenBank/DDBJ databases">
        <title>Oricola thermophila sp. nov. isolated from a tidal sediments.</title>
        <authorList>
            <person name="Kwon K.K."/>
            <person name="Yang S.-H."/>
            <person name="Park M.-J."/>
        </authorList>
    </citation>
    <scope>NUCLEOTIDE SEQUENCE [LARGE SCALE GENOMIC DNA]</scope>
    <source>
        <strain evidence="9 10">MEBiC13590</strain>
    </source>
</reference>
<evidence type="ECO:0000256" key="2">
    <source>
        <dbReference type="ARBA" id="ARBA00022475"/>
    </source>
</evidence>
<evidence type="ECO:0000313" key="9">
    <source>
        <dbReference type="EMBL" id="QKV19653.1"/>
    </source>
</evidence>
<proteinExistence type="predicted"/>
<feature type="domain" description="Flagellar motor switch protein FliN-like C-terminal" evidence="8">
    <location>
        <begin position="236"/>
        <end position="301"/>
    </location>
</feature>
<dbReference type="RefSeq" id="WP_175277545.1">
    <property type="nucleotide sequence ID" value="NZ_CP054836.1"/>
</dbReference>
<comment type="subcellular location">
    <subcellularLocation>
        <location evidence="1">Cell membrane</location>
        <topology evidence="1">Peripheral membrane protein</topology>
    </subcellularLocation>
</comment>
<comment type="function">
    <text evidence="6">FliM is one of three proteins (FliG, FliN, FliM) that forms the rotor-mounted switch complex (C ring), located at the base of the basal body. This complex interacts with the CheY and CheZ chemotaxis proteins, in addition to contacting components of the motor that determine the direction of flagellar rotation.</text>
</comment>
<evidence type="ECO:0000256" key="1">
    <source>
        <dbReference type="ARBA" id="ARBA00004202"/>
    </source>
</evidence>
<organism evidence="9 10">
    <name type="scientific">Oricola thermophila</name>
    <dbReference type="NCBI Taxonomy" id="2742145"/>
    <lineage>
        <taxon>Bacteria</taxon>
        <taxon>Pseudomonadati</taxon>
        <taxon>Pseudomonadota</taxon>
        <taxon>Alphaproteobacteria</taxon>
        <taxon>Hyphomicrobiales</taxon>
        <taxon>Ahrensiaceae</taxon>
        <taxon>Oricola</taxon>
    </lineage>
</organism>
<accession>A0A6N1VGL7</accession>
<dbReference type="GO" id="GO:0005886">
    <property type="term" value="C:plasma membrane"/>
    <property type="evidence" value="ECO:0007669"/>
    <property type="project" value="UniProtKB-SubCell"/>
</dbReference>
<name>A0A6N1VGL7_9HYPH</name>
<feature type="region of interest" description="Disordered" evidence="7">
    <location>
        <begin position="204"/>
        <end position="232"/>
    </location>
</feature>
<keyword evidence="9" id="KW-0282">Flagellum</keyword>
<keyword evidence="9" id="KW-0969">Cilium</keyword>
<dbReference type="Gene3D" id="2.30.330.10">
    <property type="entry name" value="SpoA-like"/>
    <property type="match status" value="1"/>
</dbReference>
<keyword evidence="3" id="KW-0145">Chemotaxis</keyword>
<evidence type="ECO:0000313" key="10">
    <source>
        <dbReference type="Proteomes" id="UP000509367"/>
    </source>
</evidence>
<dbReference type="SUPFAM" id="SSF101801">
    <property type="entry name" value="Surface presentation of antigens (SPOA)"/>
    <property type="match status" value="1"/>
</dbReference>
<protein>
    <submittedName>
        <fullName evidence="9">FliM/FliN family flagellar motor switch protein</fullName>
    </submittedName>
</protein>
<dbReference type="GO" id="GO:0097588">
    <property type="term" value="P:archaeal or bacterial-type flagellum-dependent cell motility"/>
    <property type="evidence" value="ECO:0007669"/>
    <property type="project" value="UniProtKB-KW"/>
</dbReference>
<dbReference type="InterPro" id="IPR001543">
    <property type="entry name" value="FliN-like_C"/>
</dbReference>
<keyword evidence="5" id="KW-0472">Membrane</keyword>
<dbReference type="Pfam" id="PF01052">
    <property type="entry name" value="FliMN_C"/>
    <property type="match status" value="1"/>
</dbReference>
<evidence type="ECO:0000256" key="7">
    <source>
        <dbReference type="SAM" id="MobiDB-lite"/>
    </source>
</evidence>
<keyword evidence="10" id="KW-1185">Reference proteome</keyword>
<dbReference type="InterPro" id="IPR028976">
    <property type="entry name" value="CheC-like_sf"/>
</dbReference>
<dbReference type="EMBL" id="CP054836">
    <property type="protein sequence ID" value="QKV19653.1"/>
    <property type="molecule type" value="Genomic_DNA"/>
</dbReference>
<keyword evidence="9" id="KW-0966">Cell projection</keyword>
<dbReference type="KEGG" id="orm:HTY61_14920"/>
<evidence type="ECO:0000256" key="6">
    <source>
        <dbReference type="ARBA" id="ARBA00025044"/>
    </source>
</evidence>
<dbReference type="AlphaFoldDB" id="A0A6N1VGL7"/>
<evidence type="ECO:0000256" key="3">
    <source>
        <dbReference type="ARBA" id="ARBA00022500"/>
    </source>
</evidence>
<dbReference type="Proteomes" id="UP000509367">
    <property type="component" value="Chromosome"/>
</dbReference>
<dbReference type="GO" id="GO:0006935">
    <property type="term" value="P:chemotaxis"/>
    <property type="evidence" value="ECO:0007669"/>
    <property type="project" value="UniProtKB-KW"/>
</dbReference>
<dbReference type="Gene3D" id="3.40.1550.10">
    <property type="entry name" value="CheC-like"/>
    <property type="match status" value="1"/>
</dbReference>
<evidence type="ECO:0000256" key="5">
    <source>
        <dbReference type="ARBA" id="ARBA00023136"/>
    </source>
</evidence>
<keyword evidence="2" id="KW-1003">Cell membrane</keyword>
<dbReference type="InterPro" id="IPR036429">
    <property type="entry name" value="SpoA-like_sf"/>
</dbReference>
<evidence type="ECO:0000256" key="4">
    <source>
        <dbReference type="ARBA" id="ARBA00022779"/>
    </source>
</evidence>
<sequence length="328" mass="35581">MNQVHEPTAPNLEIFDRLLGRKGDATRLDPAIHAVTRFFGERLQGILSRAGFEAAFEATGHRHTSAEELLGALENGAICTFLGVQANQPQAFLITDFGASSVIAELMLGGDPEFASLSASRPPTDMECDLVRQFGDFIGEALQTTLSVGEQPKALRIIRKIEEVRDGEEQEPIVAFDVTMTFGEAKPTLTLAVTHTMLLRMARPPQETVKRPQHGARETPNRQPEPATRPNPKALAVKVPVTGSVVLPAISLDALGRLRPGDVLPLSEEGDAKVKLKVKGRPLYDCSLGRKGAHYAICLERPHQAMADALNGIGLSMPNPDSEETHHE</sequence>
<keyword evidence="4" id="KW-0283">Flagellar rotation</keyword>